<comment type="caution">
    <text evidence="3">The sequence shown here is derived from an EMBL/GenBank/DDBJ whole genome shotgun (WGS) entry which is preliminary data.</text>
</comment>
<evidence type="ECO:0000313" key="3">
    <source>
        <dbReference type="EMBL" id="MED6219566.1"/>
    </source>
</evidence>
<proteinExistence type="predicted"/>
<protein>
    <recommendedName>
        <fullName evidence="2">PB1-like domain-containing protein</fullName>
    </recommendedName>
</protein>
<dbReference type="Proteomes" id="UP001341840">
    <property type="component" value="Unassembled WGS sequence"/>
</dbReference>
<dbReference type="EMBL" id="JASCZI010272043">
    <property type="protein sequence ID" value="MED6219566.1"/>
    <property type="molecule type" value="Genomic_DNA"/>
</dbReference>
<evidence type="ECO:0000259" key="2">
    <source>
        <dbReference type="Pfam" id="PF26130"/>
    </source>
</evidence>
<name>A0ABU6ZC22_9FABA</name>
<evidence type="ECO:0000256" key="1">
    <source>
        <dbReference type="SAM" id="MobiDB-lite"/>
    </source>
</evidence>
<sequence>MARNGAWVAKQVTGWPKLTKPEAKRRRGDGEWSSTKSSQLRGLVAAIWPALADFRESSLVGAKMDAVYAMPVFHVGGRLMRNAEGELVYEGVSVEKFEKMDVDLLNFGDFLKLLEDELGYKTKKKLRWWDCAEEDLGAGLYELTGHKEINEMCENILRNFGLVEEFHIYVEHEVSVPQPAKMPPAEPEPIVIDSEDSAPSSTNDGGYENAGDELYKPPKVVSEEDDTDSDGEGSNRKL</sequence>
<feature type="region of interest" description="Disordered" evidence="1">
    <location>
        <begin position="178"/>
        <end position="238"/>
    </location>
</feature>
<keyword evidence="4" id="KW-1185">Reference proteome</keyword>
<dbReference type="Pfam" id="PF26130">
    <property type="entry name" value="PB1-like"/>
    <property type="match status" value="1"/>
</dbReference>
<gene>
    <name evidence="3" type="ORF">PIB30_036906</name>
</gene>
<dbReference type="InterPro" id="IPR058594">
    <property type="entry name" value="PB1-like_dom_pln"/>
</dbReference>
<evidence type="ECO:0000313" key="4">
    <source>
        <dbReference type="Proteomes" id="UP001341840"/>
    </source>
</evidence>
<organism evidence="3 4">
    <name type="scientific">Stylosanthes scabra</name>
    <dbReference type="NCBI Taxonomy" id="79078"/>
    <lineage>
        <taxon>Eukaryota</taxon>
        <taxon>Viridiplantae</taxon>
        <taxon>Streptophyta</taxon>
        <taxon>Embryophyta</taxon>
        <taxon>Tracheophyta</taxon>
        <taxon>Spermatophyta</taxon>
        <taxon>Magnoliopsida</taxon>
        <taxon>eudicotyledons</taxon>
        <taxon>Gunneridae</taxon>
        <taxon>Pentapetalae</taxon>
        <taxon>rosids</taxon>
        <taxon>fabids</taxon>
        <taxon>Fabales</taxon>
        <taxon>Fabaceae</taxon>
        <taxon>Papilionoideae</taxon>
        <taxon>50 kb inversion clade</taxon>
        <taxon>dalbergioids sensu lato</taxon>
        <taxon>Dalbergieae</taxon>
        <taxon>Pterocarpus clade</taxon>
        <taxon>Stylosanthes</taxon>
    </lineage>
</organism>
<accession>A0ABU6ZC22</accession>
<reference evidence="3 4" key="1">
    <citation type="journal article" date="2023" name="Plants (Basel)">
        <title>Bridging the Gap: Combining Genomics and Transcriptomics Approaches to Understand Stylosanthes scabra, an Orphan Legume from the Brazilian Caatinga.</title>
        <authorList>
            <person name="Ferreira-Neto J.R.C."/>
            <person name="da Silva M.D."/>
            <person name="Binneck E."/>
            <person name="de Melo N.F."/>
            <person name="da Silva R.H."/>
            <person name="de Melo A.L.T.M."/>
            <person name="Pandolfi V."/>
            <person name="Bustamante F.O."/>
            <person name="Brasileiro-Vidal A.C."/>
            <person name="Benko-Iseppon A.M."/>
        </authorList>
    </citation>
    <scope>NUCLEOTIDE SEQUENCE [LARGE SCALE GENOMIC DNA]</scope>
    <source>
        <tissue evidence="3">Leaves</tissue>
    </source>
</reference>
<feature type="domain" description="PB1-like" evidence="2">
    <location>
        <begin position="70"/>
        <end position="172"/>
    </location>
</feature>